<evidence type="ECO:0000313" key="10">
    <source>
        <dbReference type="Proteomes" id="UP001590950"/>
    </source>
</evidence>
<comment type="subcellular location">
    <subcellularLocation>
        <location evidence="1">Membrane</location>
        <topology evidence="1">Multi-pass membrane protein</topology>
    </subcellularLocation>
</comment>
<keyword evidence="10" id="KW-1185">Reference proteome</keyword>
<evidence type="ECO:0000259" key="8">
    <source>
        <dbReference type="Pfam" id="PF20684"/>
    </source>
</evidence>
<evidence type="ECO:0000313" key="9">
    <source>
        <dbReference type="EMBL" id="KAL2037823.1"/>
    </source>
</evidence>
<sequence length="376" mass="41340">MSSSSDQLSKPPKISQTAFQASVGILLAIAVIVAMGRIFARSLKSCRTTVDDGFFYLAVITLIAGTTVLYFDVPYIYLQEDVEAGLRVPPADFVSQLLHDQKLQNAAASLLGTAIASVKLSFLFFFKGLLRQQQRMTMWWWCILVLLVPTTAILIFSDLMSCPYFDQQIFVKCVTPGALARENAIFRANATLDIVTDAFLISIPVALLWKVRISVRRKFALCGILCLSIFTMIITIVGIAGGNISHGQVDSAWAIFWRQAEAAVGVIVVCSVAFRALFVAQKPSKHQSPRQQNEDRTSQSLWRKDNKAGGVPGVPEPSFTGVSTYVRQGPYDVESHDGSQDIEMPTQKPGIRVTHDISSTKADQHGMLKPSTESFV</sequence>
<dbReference type="PANTHER" id="PTHR33048">
    <property type="entry name" value="PTH11-LIKE INTEGRAL MEMBRANE PROTEIN (AFU_ORTHOLOGUE AFUA_5G11245)"/>
    <property type="match status" value="1"/>
</dbReference>
<evidence type="ECO:0000256" key="3">
    <source>
        <dbReference type="ARBA" id="ARBA00022989"/>
    </source>
</evidence>
<feature type="transmembrane region" description="Helical" evidence="7">
    <location>
        <begin position="138"/>
        <end position="156"/>
    </location>
</feature>
<feature type="transmembrane region" description="Helical" evidence="7">
    <location>
        <begin position="106"/>
        <end position="126"/>
    </location>
</feature>
<feature type="transmembrane region" description="Helical" evidence="7">
    <location>
        <begin position="20"/>
        <end position="40"/>
    </location>
</feature>
<dbReference type="Pfam" id="PF20684">
    <property type="entry name" value="Fung_rhodopsin"/>
    <property type="match status" value="1"/>
</dbReference>
<comment type="caution">
    <text evidence="9">The sequence shown here is derived from an EMBL/GenBank/DDBJ whole genome shotgun (WGS) entry which is preliminary data.</text>
</comment>
<evidence type="ECO:0000256" key="6">
    <source>
        <dbReference type="SAM" id="MobiDB-lite"/>
    </source>
</evidence>
<feature type="transmembrane region" description="Helical" evidence="7">
    <location>
        <begin position="52"/>
        <end position="71"/>
    </location>
</feature>
<dbReference type="InterPro" id="IPR052337">
    <property type="entry name" value="SAT4-like"/>
</dbReference>
<dbReference type="PANTHER" id="PTHR33048:SF47">
    <property type="entry name" value="INTEGRAL MEMBRANE PROTEIN-RELATED"/>
    <property type="match status" value="1"/>
</dbReference>
<comment type="similarity">
    <text evidence="5">Belongs to the SAT4 family.</text>
</comment>
<evidence type="ECO:0000256" key="5">
    <source>
        <dbReference type="ARBA" id="ARBA00038359"/>
    </source>
</evidence>
<feature type="region of interest" description="Disordered" evidence="6">
    <location>
        <begin position="285"/>
        <end position="350"/>
    </location>
</feature>
<feature type="transmembrane region" description="Helical" evidence="7">
    <location>
        <begin position="190"/>
        <end position="209"/>
    </location>
</feature>
<name>A0ABR4A3C3_9LECA</name>
<feature type="transmembrane region" description="Helical" evidence="7">
    <location>
        <begin position="262"/>
        <end position="280"/>
    </location>
</feature>
<reference evidence="9 10" key="1">
    <citation type="submission" date="2024-09" db="EMBL/GenBank/DDBJ databases">
        <title>Rethinking Asexuality: The Enigmatic Case of Functional Sexual Genes in Lepraria (Stereocaulaceae).</title>
        <authorList>
            <person name="Doellman M."/>
            <person name="Sun Y."/>
            <person name="Barcenas-Pena A."/>
            <person name="Lumbsch H.T."/>
            <person name="Grewe F."/>
        </authorList>
    </citation>
    <scope>NUCLEOTIDE SEQUENCE [LARGE SCALE GENOMIC DNA]</scope>
    <source>
        <strain evidence="9 10">Mercado 3170</strain>
    </source>
</reference>
<gene>
    <name evidence="9" type="ORF">N7G274_009548</name>
</gene>
<feature type="compositionally biased region" description="Basic and acidic residues" evidence="6">
    <location>
        <begin position="292"/>
        <end position="307"/>
    </location>
</feature>
<dbReference type="Proteomes" id="UP001590950">
    <property type="component" value="Unassembled WGS sequence"/>
</dbReference>
<feature type="domain" description="Rhodopsin" evidence="8">
    <location>
        <begin position="37"/>
        <end position="278"/>
    </location>
</feature>
<accession>A0ABR4A3C3</accession>
<organism evidence="9 10">
    <name type="scientific">Stereocaulon virgatum</name>
    <dbReference type="NCBI Taxonomy" id="373712"/>
    <lineage>
        <taxon>Eukaryota</taxon>
        <taxon>Fungi</taxon>
        <taxon>Dikarya</taxon>
        <taxon>Ascomycota</taxon>
        <taxon>Pezizomycotina</taxon>
        <taxon>Lecanoromycetes</taxon>
        <taxon>OSLEUM clade</taxon>
        <taxon>Lecanoromycetidae</taxon>
        <taxon>Lecanorales</taxon>
        <taxon>Lecanorineae</taxon>
        <taxon>Stereocaulaceae</taxon>
        <taxon>Stereocaulon</taxon>
    </lineage>
</organism>
<dbReference type="InterPro" id="IPR049326">
    <property type="entry name" value="Rhodopsin_dom_fungi"/>
</dbReference>
<dbReference type="EMBL" id="JBEFKJ010000037">
    <property type="protein sequence ID" value="KAL2037823.1"/>
    <property type="molecule type" value="Genomic_DNA"/>
</dbReference>
<evidence type="ECO:0000256" key="7">
    <source>
        <dbReference type="SAM" id="Phobius"/>
    </source>
</evidence>
<keyword evidence="4 7" id="KW-0472">Membrane</keyword>
<evidence type="ECO:0000256" key="1">
    <source>
        <dbReference type="ARBA" id="ARBA00004141"/>
    </source>
</evidence>
<keyword evidence="2 7" id="KW-0812">Transmembrane</keyword>
<keyword evidence="3 7" id="KW-1133">Transmembrane helix</keyword>
<feature type="transmembrane region" description="Helical" evidence="7">
    <location>
        <begin position="221"/>
        <end position="242"/>
    </location>
</feature>
<protein>
    <recommendedName>
        <fullName evidence="8">Rhodopsin domain-containing protein</fullName>
    </recommendedName>
</protein>
<evidence type="ECO:0000256" key="2">
    <source>
        <dbReference type="ARBA" id="ARBA00022692"/>
    </source>
</evidence>
<evidence type="ECO:0000256" key="4">
    <source>
        <dbReference type="ARBA" id="ARBA00023136"/>
    </source>
</evidence>
<proteinExistence type="inferred from homology"/>